<dbReference type="InterPro" id="IPR003106">
    <property type="entry name" value="Leu_zip_homeo"/>
</dbReference>
<dbReference type="CDD" id="cd00086">
    <property type="entry name" value="homeodomain"/>
    <property type="match status" value="1"/>
</dbReference>
<comment type="similarity">
    <text evidence="7 10">Belongs to the HD-ZIP homeobox family. Class I subfamily.</text>
</comment>
<dbReference type="GO" id="GO:0043565">
    <property type="term" value="F:sequence-specific DNA binding"/>
    <property type="evidence" value="ECO:0000318"/>
    <property type="project" value="GO_Central"/>
</dbReference>
<comment type="function">
    <text evidence="10">Transcription factor.</text>
</comment>
<dbReference type="InterPro" id="IPR000047">
    <property type="entry name" value="HTH_motif"/>
</dbReference>
<dbReference type="Gene3D" id="1.10.10.60">
    <property type="entry name" value="Homeodomain-like"/>
    <property type="match status" value="1"/>
</dbReference>
<sequence>MVGGEVYGSASNMSVLLQNERLPCSSEVLEPLWIPGGPNPSLHASKSMVNYEDVNGGDAAARPFFQPLDKDESVDDDYDGCFHQPGKKRRLTVDQVQLLERNFEVENKLEPERKVQLAKELGLQPRQVAIWFQNRRARFKIKQLEKDYDSLKASYDRLKVDYDNLLEEKESLKNEVISLEEKFLVREKVKENVEPLDATKLSSAETQEPIPNAVSEIMSIVAIPVCKQEDASSAKSDVFDSDSPHYTDGNHSSLLEPAYSSHVFEPDQSDFSQDEEDDRSKIPLPQAFYLKVEDGCNEPANYCNFGFPVEDQPLLYWNY</sequence>
<accession>A0A2I4FHL1</accession>
<dbReference type="PANTHER" id="PTHR24326">
    <property type="entry name" value="HOMEOBOX-LEUCINE ZIPPER PROTEIN"/>
    <property type="match status" value="1"/>
</dbReference>
<evidence type="ECO:0000313" key="12">
    <source>
        <dbReference type="RefSeq" id="XP_018831127.1"/>
    </source>
</evidence>
<evidence type="ECO:0000256" key="10">
    <source>
        <dbReference type="RuleBase" id="RU369038"/>
    </source>
</evidence>
<keyword evidence="6 8" id="KW-0539">Nucleus</keyword>
<dbReference type="SUPFAM" id="SSF46689">
    <property type="entry name" value="Homeodomain-like"/>
    <property type="match status" value="1"/>
</dbReference>
<dbReference type="GO" id="GO:0000981">
    <property type="term" value="F:DNA-binding transcription factor activity, RNA polymerase II-specific"/>
    <property type="evidence" value="ECO:0007669"/>
    <property type="project" value="UniProtKB-UniRule"/>
</dbReference>
<dbReference type="PROSITE" id="PS00027">
    <property type="entry name" value="HOMEOBOX_1"/>
    <property type="match status" value="1"/>
</dbReference>
<dbReference type="GO" id="GO:0000976">
    <property type="term" value="F:transcription cis-regulatory region binding"/>
    <property type="evidence" value="ECO:0007669"/>
    <property type="project" value="UniProtKB-ARBA"/>
</dbReference>
<dbReference type="Pfam" id="PF00046">
    <property type="entry name" value="Homeodomain"/>
    <property type="match status" value="1"/>
</dbReference>
<proteinExistence type="inferred from homology"/>
<gene>
    <name evidence="12" type="primary">LOC108998850</name>
</gene>
<dbReference type="PANTHER" id="PTHR24326:SF610">
    <property type="entry name" value="HOMEOBOX-LEUCINE ZIPPER PROTEIN"/>
    <property type="match status" value="1"/>
</dbReference>
<dbReference type="PRINTS" id="PR00031">
    <property type="entry name" value="HTHREPRESSR"/>
</dbReference>
<evidence type="ECO:0000256" key="1">
    <source>
        <dbReference type="ARBA" id="ARBA00004123"/>
    </source>
</evidence>
<dbReference type="GO" id="GO:0045893">
    <property type="term" value="P:positive regulation of DNA-templated transcription"/>
    <property type="evidence" value="ECO:0000318"/>
    <property type="project" value="GO_Central"/>
</dbReference>
<keyword evidence="4 8" id="KW-0371">Homeobox</keyword>
<dbReference type="STRING" id="51240.A0A2I4FHL1"/>
<evidence type="ECO:0000256" key="4">
    <source>
        <dbReference type="ARBA" id="ARBA00023155"/>
    </source>
</evidence>
<evidence type="ECO:0000256" key="2">
    <source>
        <dbReference type="ARBA" id="ARBA00023015"/>
    </source>
</evidence>
<dbReference type="InterPro" id="IPR009057">
    <property type="entry name" value="Homeodomain-like_sf"/>
</dbReference>
<dbReference type="Pfam" id="PF02183">
    <property type="entry name" value="HALZ"/>
    <property type="match status" value="1"/>
</dbReference>
<name>A0A2I4FHL1_JUGRE</name>
<evidence type="ECO:0000313" key="11">
    <source>
        <dbReference type="Proteomes" id="UP000235220"/>
    </source>
</evidence>
<dbReference type="OrthoDB" id="6159439at2759"/>
<dbReference type="SMART" id="SM00389">
    <property type="entry name" value="HOX"/>
    <property type="match status" value="1"/>
</dbReference>
<evidence type="ECO:0000256" key="7">
    <source>
        <dbReference type="ARBA" id="ARBA00025748"/>
    </source>
</evidence>
<dbReference type="PROSITE" id="PS50071">
    <property type="entry name" value="HOMEOBOX_2"/>
    <property type="match status" value="1"/>
</dbReference>
<keyword evidence="11" id="KW-1185">Reference proteome</keyword>
<keyword evidence="3 8" id="KW-0238">DNA-binding</keyword>
<evidence type="ECO:0000256" key="3">
    <source>
        <dbReference type="ARBA" id="ARBA00023125"/>
    </source>
</evidence>
<protein>
    <recommendedName>
        <fullName evidence="10">Homeobox-leucine zipper protein</fullName>
    </recommendedName>
    <alternativeName>
        <fullName evidence="10">HD-ZIP protein</fullName>
    </alternativeName>
    <alternativeName>
        <fullName evidence="10">Homeodomain transcription factor</fullName>
    </alternativeName>
</protein>
<keyword evidence="5 10" id="KW-0804">Transcription</keyword>
<dbReference type="InterPro" id="IPR045224">
    <property type="entry name" value="HDZip_class_I_plant"/>
</dbReference>
<dbReference type="RefSeq" id="XP_018831127.1">
    <property type="nucleotide sequence ID" value="XM_018975582.2"/>
</dbReference>
<dbReference type="InterPro" id="IPR017970">
    <property type="entry name" value="Homeobox_CS"/>
</dbReference>
<dbReference type="GO" id="GO:0005634">
    <property type="term" value="C:nucleus"/>
    <property type="evidence" value="ECO:0000318"/>
    <property type="project" value="GO_Central"/>
</dbReference>
<evidence type="ECO:0000256" key="6">
    <source>
        <dbReference type="ARBA" id="ARBA00023242"/>
    </source>
</evidence>
<organism evidence="11 12">
    <name type="scientific">Juglans regia</name>
    <name type="common">English walnut</name>
    <dbReference type="NCBI Taxonomy" id="51240"/>
    <lineage>
        <taxon>Eukaryota</taxon>
        <taxon>Viridiplantae</taxon>
        <taxon>Streptophyta</taxon>
        <taxon>Embryophyta</taxon>
        <taxon>Tracheophyta</taxon>
        <taxon>Spermatophyta</taxon>
        <taxon>Magnoliopsida</taxon>
        <taxon>eudicotyledons</taxon>
        <taxon>Gunneridae</taxon>
        <taxon>Pentapetalae</taxon>
        <taxon>rosids</taxon>
        <taxon>fabids</taxon>
        <taxon>Fagales</taxon>
        <taxon>Juglandaceae</taxon>
        <taxon>Juglans</taxon>
    </lineage>
</organism>
<dbReference type="KEGG" id="jre:108998850"/>
<evidence type="ECO:0000256" key="9">
    <source>
        <dbReference type="RuleBase" id="RU000682"/>
    </source>
</evidence>
<keyword evidence="2 10" id="KW-0805">Transcription regulation</keyword>
<dbReference type="AlphaFoldDB" id="A0A2I4FHL1"/>
<comment type="subcellular location">
    <subcellularLocation>
        <location evidence="1 8 9">Nucleus</location>
    </subcellularLocation>
</comment>
<dbReference type="Proteomes" id="UP000235220">
    <property type="component" value="Chromosome 13"/>
</dbReference>
<dbReference type="Gramene" id="Jr13_16310_p1">
    <property type="protein sequence ID" value="cds.Jr13_16310_p1"/>
    <property type="gene ID" value="Jr13_16310"/>
</dbReference>
<evidence type="ECO:0000256" key="8">
    <source>
        <dbReference type="PROSITE-ProRule" id="PRU00108"/>
    </source>
</evidence>
<dbReference type="InterPro" id="IPR001356">
    <property type="entry name" value="HD"/>
</dbReference>
<reference evidence="12" key="1">
    <citation type="submission" date="2025-08" db="UniProtKB">
        <authorList>
            <consortium name="RefSeq"/>
        </authorList>
    </citation>
    <scope>IDENTIFICATION</scope>
    <source>
        <tissue evidence="12">Leaves</tissue>
    </source>
</reference>
<dbReference type="FunFam" id="1.10.10.60:FF:000144">
    <property type="entry name" value="homeobox-leucine zipper protein ATHB-6-like"/>
    <property type="match status" value="1"/>
</dbReference>
<evidence type="ECO:0000256" key="5">
    <source>
        <dbReference type="ARBA" id="ARBA00023163"/>
    </source>
</evidence>
<feature type="DNA-binding region" description="Homeobox" evidence="8">
    <location>
        <begin position="84"/>
        <end position="143"/>
    </location>
</feature>
<dbReference type="GeneID" id="108998850"/>